<proteinExistence type="predicted"/>
<dbReference type="AlphaFoldDB" id="A0A0L0BVD1"/>
<evidence type="ECO:0008006" key="3">
    <source>
        <dbReference type="Google" id="ProtNLM"/>
    </source>
</evidence>
<accession>A0A0L0BVD1</accession>
<dbReference type="EMBL" id="JRES01001391">
    <property type="protein sequence ID" value="KNC23194.1"/>
    <property type="molecule type" value="Genomic_DNA"/>
</dbReference>
<reference evidence="1 2" key="1">
    <citation type="journal article" date="2015" name="Nat. Commun.">
        <title>Lucilia cuprina genome unlocks parasitic fly biology to underpin future interventions.</title>
        <authorList>
            <person name="Anstead C.A."/>
            <person name="Korhonen P.K."/>
            <person name="Young N.D."/>
            <person name="Hall R.S."/>
            <person name="Jex A.R."/>
            <person name="Murali S.C."/>
            <person name="Hughes D.S."/>
            <person name="Lee S.F."/>
            <person name="Perry T."/>
            <person name="Stroehlein A.J."/>
            <person name="Ansell B.R."/>
            <person name="Breugelmans B."/>
            <person name="Hofmann A."/>
            <person name="Qu J."/>
            <person name="Dugan S."/>
            <person name="Lee S.L."/>
            <person name="Chao H."/>
            <person name="Dinh H."/>
            <person name="Han Y."/>
            <person name="Doddapaneni H.V."/>
            <person name="Worley K.C."/>
            <person name="Muzny D.M."/>
            <person name="Ioannidis P."/>
            <person name="Waterhouse R.M."/>
            <person name="Zdobnov E.M."/>
            <person name="James P.J."/>
            <person name="Bagnall N.H."/>
            <person name="Kotze A.C."/>
            <person name="Gibbs R.A."/>
            <person name="Richards S."/>
            <person name="Batterham P."/>
            <person name="Gasser R.B."/>
        </authorList>
    </citation>
    <scope>NUCLEOTIDE SEQUENCE [LARGE SCALE GENOMIC DNA]</scope>
    <source>
        <strain evidence="1 2">LS</strain>
        <tissue evidence="1">Full body</tissue>
    </source>
</reference>
<protein>
    <recommendedName>
        <fullName evidence="3">HAT C-terminal dimerisation domain-containing protein</fullName>
    </recommendedName>
</protein>
<name>A0A0L0BVD1_LUCCU</name>
<dbReference type="Proteomes" id="UP000037069">
    <property type="component" value="Unassembled WGS sequence"/>
</dbReference>
<sequence length="60" mass="7061">MRNDDSIRKQLRDFTLENGTSHEDFDKYHLIKQMFFKTNTLLPSSAPVERLFSLAGMKKL</sequence>
<evidence type="ECO:0000313" key="2">
    <source>
        <dbReference type="Proteomes" id="UP000037069"/>
    </source>
</evidence>
<feature type="non-terminal residue" evidence="1">
    <location>
        <position position="60"/>
    </location>
</feature>
<gene>
    <name evidence="1" type="ORF">FF38_02272</name>
</gene>
<keyword evidence="2" id="KW-1185">Reference proteome</keyword>
<evidence type="ECO:0000313" key="1">
    <source>
        <dbReference type="EMBL" id="KNC23194.1"/>
    </source>
</evidence>
<comment type="caution">
    <text evidence="1">The sequence shown here is derived from an EMBL/GenBank/DDBJ whole genome shotgun (WGS) entry which is preliminary data.</text>
</comment>
<organism evidence="1 2">
    <name type="scientific">Lucilia cuprina</name>
    <name type="common">Green bottle fly</name>
    <name type="synonym">Australian sheep blowfly</name>
    <dbReference type="NCBI Taxonomy" id="7375"/>
    <lineage>
        <taxon>Eukaryota</taxon>
        <taxon>Metazoa</taxon>
        <taxon>Ecdysozoa</taxon>
        <taxon>Arthropoda</taxon>
        <taxon>Hexapoda</taxon>
        <taxon>Insecta</taxon>
        <taxon>Pterygota</taxon>
        <taxon>Neoptera</taxon>
        <taxon>Endopterygota</taxon>
        <taxon>Diptera</taxon>
        <taxon>Brachycera</taxon>
        <taxon>Muscomorpha</taxon>
        <taxon>Oestroidea</taxon>
        <taxon>Calliphoridae</taxon>
        <taxon>Luciliinae</taxon>
        <taxon>Lucilia</taxon>
    </lineage>
</organism>